<dbReference type="SUPFAM" id="SSF53335">
    <property type="entry name" value="S-adenosyl-L-methionine-dependent methyltransferases"/>
    <property type="match status" value="1"/>
</dbReference>
<feature type="compositionally biased region" description="Low complexity" evidence="10">
    <location>
        <begin position="296"/>
        <end position="315"/>
    </location>
</feature>
<evidence type="ECO:0000256" key="1">
    <source>
        <dbReference type="ARBA" id="ARBA00000142"/>
    </source>
</evidence>
<evidence type="ECO:0000256" key="6">
    <source>
        <dbReference type="ARBA" id="ARBA00022694"/>
    </source>
</evidence>
<feature type="binding site" evidence="9">
    <location>
        <begin position="345"/>
        <end position="347"/>
    </location>
    <ligand>
        <name>S-adenosyl-L-methionine</name>
        <dbReference type="ChEBI" id="CHEBI:59789"/>
    </ligand>
</feature>
<dbReference type="GO" id="GO:0000049">
    <property type="term" value="F:tRNA binding"/>
    <property type="evidence" value="ECO:0007669"/>
    <property type="project" value="UniProtKB-UniRule"/>
</dbReference>
<keyword evidence="2 9" id="KW-0820">tRNA-binding</keyword>
<dbReference type="InterPro" id="IPR025763">
    <property type="entry name" value="Trm8_euk"/>
</dbReference>
<evidence type="ECO:0000256" key="8">
    <source>
        <dbReference type="ARBA" id="ARBA00023242"/>
    </source>
</evidence>
<comment type="subcellular location">
    <subcellularLocation>
        <location evidence="9">Nucleus</location>
    </subcellularLocation>
</comment>
<dbReference type="PROSITE" id="PS51625">
    <property type="entry name" value="SAM_MT_TRMB"/>
    <property type="match status" value="1"/>
</dbReference>
<keyword evidence="4 9" id="KW-0808">Transferase</keyword>
<comment type="similarity">
    <text evidence="9">Belongs to the class I-like SAM-binding methyltransferase superfamily. TrmB family.</text>
</comment>
<feature type="region of interest" description="Disordered" evidence="10">
    <location>
        <begin position="284"/>
        <end position="331"/>
    </location>
</feature>
<feature type="compositionally biased region" description="Low complexity" evidence="10">
    <location>
        <begin position="183"/>
        <end position="195"/>
    </location>
</feature>
<accession>A0A507QLK2</accession>
<keyword evidence="5 9" id="KW-0949">S-adenosyl-L-methionine</keyword>
<feature type="compositionally biased region" description="Polar residues" evidence="10">
    <location>
        <begin position="159"/>
        <end position="171"/>
    </location>
</feature>
<dbReference type="GO" id="GO:0008176">
    <property type="term" value="F:tRNA (guanine(46)-N7)-methyltransferase activity"/>
    <property type="evidence" value="ECO:0007669"/>
    <property type="project" value="UniProtKB-UniRule"/>
</dbReference>
<dbReference type="EMBL" id="VIFY01000279">
    <property type="protein sequence ID" value="TQB67935.1"/>
    <property type="molecule type" value="Genomic_DNA"/>
</dbReference>
<dbReference type="UniPathway" id="UPA00989"/>
<reference evidence="11 12" key="1">
    <citation type="submission" date="2019-06" db="EMBL/GenBank/DDBJ databases">
        <title>Wine fermentation using esterase from Monascus purpureus.</title>
        <authorList>
            <person name="Geng C."/>
            <person name="Zhang Y."/>
        </authorList>
    </citation>
    <scope>NUCLEOTIDE SEQUENCE [LARGE SCALE GENOMIC DNA]</scope>
    <source>
        <strain evidence="11">HQ1</strain>
    </source>
</reference>
<keyword evidence="3 9" id="KW-0489">Methyltransferase</keyword>
<dbReference type="InterPro" id="IPR029063">
    <property type="entry name" value="SAM-dependent_MTases_sf"/>
</dbReference>
<comment type="caution">
    <text evidence="11">The sequence shown here is derived from an EMBL/GenBank/DDBJ whole genome shotgun (WGS) entry which is preliminary data.</text>
</comment>
<dbReference type="InterPro" id="IPR003358">
    <property type="entry name" value="tRNA_(Gua-N-7)_MeTrfase_Trmb"/>
</dbReference>
<comment type="pathway">
    <text evidence="9">tRNA modification; N(7)-methylguanine-tRNA biosynthesis.</text>
</comment>
<feature type="active site" evidence="9">
    <location>
        <position position="233"/>
    </location>
</feature>
<dbReference type="EC" id="2.1.1.33" evidence="9"/>
<keyword evidence="6 9" id="KW-0819">tRNA processing</keyword>
<feature type="binding site" evidence="9">
    <location>
        <begin position="210"/>
        <end position="211"/>
    </location>
    <ligand>
        <name>S-adenosyl-L-methionine</name>
        <dbReference type="ChEBI" id="CHEBI:59789"/>
    </ligand>
</feature>
<feature type="binding site" evidence="9">
    <location>
        <position position="230"/>
    </location>
    <ligand>
        <name>S-adenosyl-L-methionine</name>
        <dbReference type="ChEBI" id="CHEBI:59789"/>
    </ligand>
</feature>
<dbReference type="OrthoDB" id="47276at2759"/>
<evidence type="ECO:0000256" key="2">
    <source>
        <dbReference type="ARBA" id="ARBA00022555"/>
    </source>
</evidence>
<evidence type="ECO:0000256" key="5">
    <source>
        <dbReference type="ARBA" id="ARBA00022691"/>
    </source>
</evidence>
<dbReference type="Proteomes" id="UP000319663">
    <property type="component" value="Unassembled WGS sequence"/>
</dbReference>
<dbReference type="Gene3D" id="3.40.50.150">
    <property type="entry name" value="Vaccinia Virus protein VP39"/>
    <property type="match status" value="1"/>
</dbReference>
<evidence type="ECO:0000256" key="10">
    <source>
        <dbReference type="SAM" id="MobiDB-lite"/>
    </source>
</evidence>
<proteinExistence type="inferred from homology"/>
<feature type="region of interest" description="Disordered" evidence="10">
    <location>
        <begin position="159"/>
        <end position="200"/>
    </location>
</feature>
<dbReference type="GO" id="GO:0043527">
    <property type="term" value="C:tRNA methyltransferase complex"/>
    <property type="evidence" value="ECO:0007669"/>
    <property type="project" value="TreeGrafter"/>
</dbReference>
<comment type="subunit">
    <text evidence="9">Forms a complex with TRM82.</text>
</comment>
<dbReference type="PANTHER" id="PTHR23417:SF16">
    <property type="entry name" value="TRNA (GUANINE-N(7)-)-METHYLTRANSFERASE"/>
    <property type="match status" value="1"/>
</dbReference>
<organism evidence="11 12">
    <name type="scientific">Monascus purpureus</name>
    <name type="common">Red mold</name>
    <name type="synonym">Monascus anka</name>
    <dbReference type="NCBI Taxonomy" id="5098"/>
    <lineage>
        <taxon>Eukaryota</taxon>
        <taxon>Fungi</taxon>
        <taxon>Dikarya</taxon>
        <taxon>Ascomycota</taxon>
        <taxon>Pezizomycotina</taxon>
        <taxon>Eurotiomycetes</taxon>
        <taxon>Eurotiomycetidae</taxon>
        <taxon>Eurotiales</taxon>
        <taxon>Aspergillaceae</taxon>
        <taxon>Monascus</taxon>
    </lineage>
</organism>
<evidence type="ECO:0000256" key="9">
    <source>
        <dbReference type="HAMAP-Rule" id="MF_03055"/>
    </source>
</evidence>
<keyword evidence="8 9" id="KW-0539">Nucleus</keyword>
<dbReference type="Pfam" id="PF02390">
    <property type="entry name" value="Methyltransf_4"/>
    <property type="match status" value="2"/>
</dbReference>
<dbReference type="HAMAP" id="MF_03055">
    <property type="entry name" value="tRNA_methyltr_TrmB_euk"/>
    <property type="match status" value="1"/>
</dbReference>
<dbReference type="AlphaFoldDB" id="A0A507QLK2"/>
<evidence type="ECO:0000313" key="11">
    <source>
        <dbReference type="EMBL" id="TQB67935.1"/>
    </source>
</evidence>
<feature type="binding site" evidence="9">
    <location>
        <position position="109"/>
    </location>
    <ligand>
        <name>S-adenosyl-L-methionine</name>
        <dbReference type="ChEBI" id="CHEBI:59789"/>
    </ligand>
</feature>
<name>A0A507QLK2_MONPU</name>
<evidence type="ECO:0000313" key="12">
    <source>
        <dbReference type="Proteomes" id="UP000319663"/>
    </source>
</evidence>
<comment type="catalytic activity">
    <reaction evidence="1 9">
        <text>guanosine(46) in tRNA + S-adenosyl-L-methionine = N(7)-methylguanosine(46) in tRNA + S-adenosyl-L-homocysteine</text>
        <dbReference type="Rhea" id="RHEA:42708"/>
        <dbReference type="Rhea" id="RHEA-COMP:10188"/>
        <dbReference type="Rhea" id="RHEA-COMP:10189"/>
        <dbReference type="ChEBI" id="CHEBI:57856"/>
        <dbReference type="ChEBI" id="CHEBI:59789"/>
        <dbReference type="ChEBI" id="CHEBI:74269"/>
        <dbReference type="ChEBI" id="CHEBI:74480"/>
        <dbReference type="EC" id="2.1.1.33"/>
    </reaction>
</comment>
<comment type="function">
    <text evidence="9">Catalyzes the formation of N(7)-methylguanine at position 46 (m7G46) in tRNA.</text>
</comment>
<evidence type="ECO:0000256" key="7">
    <source>
        <dbReference type="ARBA" id="ARBA00022884"/>
    </source>
</evidence>
<dbReference type="GO" id="GO:0005634">
    <property type="term" value="C:nucleus"/>
    <property type="evidence" value="ECO:0007669"/>
    <property type="project" value="UniProtKB-SubCell"/>
</dbReference>
<protein>
    <recommendedName>
        <fullName evidence="9">tRNA (guanine-N(7)-)-methyltransferase</fullName>
        <ecNumber evidence="9">2.1.1.33</ecNumber>
    </recommendedName>
    <alternativeName>
        <fullName evidence="9">Transfer RNA methyltransferase 8</fullName>
    </alternativeName>
    <alternativeName>
        <fullName evidence="9">tRNA (guanine(46)-N(7))-methyltransferase</fullName>
    </alternativeName>
    <alternativeName>
        <fullName evidence="9">tRNA(m7G46)-methyltransferase</fullName>
    </alternativeName>
</protein>
<keyword evidence="12" id="KW-1185">Reference proteome</keyword>
<dbReference type="STRING" id="5098.A0A507QLK2"/>
<gene>
    <name evidence="9 11" type="primary">TRM8</name>
    <name evidence="11" type="ORF">MPDQ_004319</name>
</gene>
<sequence length="372" mass="41707">MTTADSPSVPPPLKRQKREEYRKAHLEAANEVLGGEVQGDKEIKMPKKKFYRQRAHANPFSDHRLDYPISPAHMDWASHFPAYVDKDPTKTNLSGAKKLVKDVEVVDIGCGFGGLLIGLAGILPNALMVGIEIRPQVLEYVTSRIRALRSQQEKLKAACTNTHTPTPSQSEPIEDPKEHTTANDNNSDMNQSDMSPVEGGYQNISALRSNTMKFLPNFFARHQLSKIFICFPDPHFKARKHKARIISETLNAEYAYVLRPGGLLYTITDVEEYHHWVLKHFKQASTSEDGEDNDGASDTATTGEAGGTETDNNEGQQTGIGELWERVTEEELEKDPCVKVMMEGTEEGKKVTRNKGNKYVAVFRRKADPEWP</sequence>
<feature type="binding site" evidence="9">
    <location>
        <begin position="132"/>
        <end position="133"/>
    </location>
    <ligand>
        <name>S-adenosyl-L-methionine</name>
        <dbReference type="ChEBI" id="CHEBI:59789"/>
    </ligand>
</feature>
<dbReference type="PANTHER" id="PTHR23417">
    <property type="entry name" value="3-DEOXY-D-MANNO-OCTULOSONIC-ACID TRANSFERASE/TRNA GUANINE-N 7 - -METHYLTRANSFERASE"/>
    <property type="match status" value="1"/>
</dbReference>
<evidence type="ECO:0000256" key="3">
    <source>
        <dbReference type="ARBA" id="ARBA00022603"/>
    </source>
</evidence>
<keyword evidence="7 9" id="KW-0694">RNA-binding</keyword>
<dbReference type="CDD" id="cd02440">
    <property type="entry name" value="AdoMet_MTases"/>
    <property type="match status" value="1"/>
</dbReference>
<evidence type="ECO:0000256" key="4">
    <source>
        <dbReference type="ARBA" id="ARBA00022679"/>
    </source>
</evidence>